<feature type="region of interest" description="Disordered" evidence="1">
    <location>
        <begin position="51"/>
        <end position="422"/>
    </location>
</feature>
<evidence type="ECO:0000313" key="3">
    <source>
        <dbReference type="EMBL" id="KAK7533570.1"/>
    </source>
</evidence>
<feature type="compositionally biased region" description="Polar residues" evidence="1">
    <location>
        <begin position="163"/>
        <end position="176"/>
    </location>
</feature>
<dbReference type="Gene3D" id="2.20.70.10">
    <property type="match status" value="1"/>
</dbReference>
<dbReference type="InterPro" id="IPR036020">
    <property type="entry name" value="WW_dom_sf"/>
</dbReference>
<dbReference type="Pfam" id="PF00397">
    <property type="entry name" value="WW"/>
    <property type="match status" value="1"/>
</dbReference>
<feature type="region of interest" description="Disordered" evidence="1">
    <location>
        <begin position="1"/>
        <end position="26"/>
    </location>
</feature>
<feature type="compositionally biased region" description="Polar residues" evidence="1">
    <location>
        <begin position="314"/>
        <end position="343"/>
    </location>
</feature>
<name>A0ABR1LFU1_9PEZI</name>
<comment type="caution">
    <text evidence="3">The sequence shown here is derived from an EMBL/GenBank/DDBJ whole genome shotgun (WGS) entry which is preliminary data.</text>
</comment>
<dbReference type="PROSITE" id="PS50020">
    <property type="entry name" value="WW_DOMAIN_2"/>
    <property type="match status" value="1"/>
</dbReference>
<accession>A0ABR1LFU1</accession>
<feature type="compositionally biased region" description="Polar residues" evidence="1">
    <location>
        <begin position="275"/>
        <end position="298"/>
    </location>
</feature>
<dbReference type="Proteomes" id="UP001365128">
    <property type="component" value="Unassembled WGS sequence"/>
</dbReference>
<feature type="compositionally biased region" description="Low complexity" evidence="1">
    <location>
        <begin position="115"/>
        <end position="143"/>
    </location>
</feature>
<dbReference type="PROSITE" id="PS01159">
    <property type="entry name" value="WW_DOMAIN_1"/>
    <property type="match status" value="1"/>
</dbReference>
<organism evidence="3 4">
    <name type="scientific">Phyllosticta citricarpa</name>
    <dbReference type="NCBI Taxonomy" id="55181"/>
    <lineage>
        <taxon>Eukaryota</taxon>
        <taxon>Fungi</taxon>
        <taxon>Dikarya</taxon>
        <taxon>Ascomycota</taxon>
        <taxon>Pezizomycotina</taxon>
        <taxon>Dothideomycetes</taxon>
        <taxon>Dothideomycetes incertae sedis</taxon>
        <taxon>Botryosphaeriales</taxon>
        <taxon>Phyllostictaceae</taxon>
        <taxon>Phyllosticta</taxon>
    </lineage>
</organism>
<feature type="compositionally biased region" description="Polar residues" evidence="1">
    <location>
        <begin position="365"/>
        <end position="387"/>
    </location>
</feature>
<proteinExistence type="predicted"/>
<keyword evidence="4" id="KW-1185">Reference proteome</keyword>
<dbReference type="InterPro" id="IPR001202">
    <property type="entry name" value="WW_dom"/>
</dbReference>
<feature type="compositionally biased region" description="Low complexity" evidence="1">
    <location>
        <begin position="189"/>
        <end position="214"/>
    </location>
</feature>
<feature type="compositionally biased region" description="Low complexity" evidence="1">
    <location>
        <begin position="388"/>
        <end position="399"/>
    </location>
</feature>
<reference evidence="3 4" key="1">
    <citation type="submission" date="2024-04" db="EMBL/GenBank/DDBJ databases">
        <title>Phyllosticta paracitricarpa is synonymous to the EU quarantine fungus P. citricarpa based on phylogenomic analyses.</title>
        <authorList>
            <consortium name="Lawrence Berkeley National Laboratory"/>
            <person name="Van Ingen-Buijs V.A."/>
            <person name="Van Westerhoven A.C."/>
            <person name="Haridas S."/>
            <person name="Skiadas P."/>
            <person name="Martin F."/>
            <person name="Groenewald J.Z."/>
            <person name="Crous P.W."/>
            <person name="Seidl M.F."/>
        </authorList>
    </citation>
    <scope>NUCLEOTIDE SEQUENCE [LARGE SCALE GENOMIC DNA]</scope>
    <source>
        <strain evidence="3 4">CBS 122670</strain>
    </source>
</reference>
<sequence>MAESKPAAPLSPDSGPTDPHIPKLPSGWIAQWDSSSRKYYYVQISTGVSQWELPTSEAPAGPSKRPEQIPPLESEAGQELTRGANGSAADYSGDRGLGSTALHLLAGQQHGGKQSSGIGSLASSFLGGSHGSSHAQSSSSHNSGTGGFVGQLASGILGGSKPHGQQQSHGNSGTSHQSGLSGVLGGILGSSHSSQSQQQQQQQQQNYGYSSSGAPSGGYSGTAPPVQYTPGSSAGHTPSATGSYTPSGPQYPGQPGYNNQYPAASPQPGHAQYQAAPQSSSFGPGQPAQSYVPQSHNSFPPPPTQHQGYVAASANISAPTQTQYGQAAQHDQSQSGYFSQPSYGQGAFGNGQFQQQPPPVAPESYGTSTTHAAPPSYGQNASHSGFTQQAPQPAAYNPQTYGQPQQHNQYHATGAPPPQPGW</sequence>
<gene>
    <name evidence="3" type="ORF">IWX46DRAFT_321471</name>
</gene>
<feature type="compositionally biased region" description="Low complexity" evidence="1">
    <location>
        <begin position="248"/>
        <end position="262"/>
    </location>
</feature>
<dbReference type="CDD" id="cd00201">
    <property type="entry name" value="WW"/>
    <property type="match status" value="1"/>
</dbReference>
<protein>
    <recommendedName>
        <fullName evidence="2">WW domain-containing protein</fullName>
    </recommendedName>
</protein>
<feature type="domain" description="WW" evidence="2">
    <location>
        <begin position="22"/>
        <end position="56"/>
    </location>
</feature>
<dbReference type="SMART" id="SM00456">
    <property type="entry name" value="WW"/>
    <property type="match status" value="1"/>
</dbReference>
<feature type="compositionally biased region" description="Polar residues" evidence="1">
    <location>
        <begin position="400"/>
        <end position="411"/>
    </location>
</feature>
<evidence type="ECO:0000256" key="1">
    <source>
        <dbReference type="SAM" id="MobiDB-lite"/>
    </source>
</evidence>
<evidence type="ECO:0000259" key="2">
    <source>
        <dbReference type="PROSITE" id="PS50020"/>
    </source>
</evidence>
<dbReference type="SUPFAM" id="SSF51045">
    <property type="entry name" value="WW domain"/>
    <property type="match status" value="1"/>
</dbReference>
<evidence type="ECO:0000313" key="4">
    <source>
        <dbReference type="Proteomes" id="UP001365128"/>
    </source>
</evidence>
<feature type="compositionally biased region" description="Polar residues" evidence="1">
    <location>
        <begin position="229"/>
        <end position="247"/>
    </location>
</feature>
<dbReference type="EMBL" id="JBBPDW010000045">
    <property type="protein sequence ID" value="KAK7533570.1"/>
    <property type="molecule type" value="Genomic_DNA"/>
</dbReference>